<evidence type="ECO:0000256" key="1">
    <source>
        <dbReference type="SAM" id="MobiDB-lite"/>
    </source>
</evidence>
<comment type="caution">
    <text evidence="3">The sequence shown here is derived from an EMBL/GenBank/DDBJ whole genome shotgun (WGS) entry which is preliminary data.</text>
</comment>
<gene>
    <name evidence="3" type="ORF">CK936_20820</name>
</gene>
<feature type="region of interest" description="Disordered" evidence="1">
    <location>
        <begin position="193"/>
        <end position="213"/>
    </location>
</feature>
<reference evidence="3 4" key="1">
    <citation type="submission" date="2017-08" db="EMBL/GenBank/DDBJ databases">
        <title>Genome sequence of Streptomyces albireticuli NRRL B-1670.</title>
        <authorList>
            <person name="Graham D.E."/>
            <person name="Mahan K.M."/>
            <person name="Klingeman D.M."/>
            <person name="Hettich R.L."/>
            <person name="Parry R.J."/>
            <person name="Spain J.C."/>
        </authorList>
    </citation>
    <scope>NUCLEOTIDE SEQUENCE [LARGE SCALE GENOMIC DNA]</scope>
    <source>
        <strain evidence="3 4">NRRL B-1670</strain>
    </source>
</reference>
<evidence type="ECO:0000259" key="2">
    <source>
        <dbReference type="Pfam" id="PF09836"/>
    </source>
</evidence>
<organism evidence="3 4">
    <name type="scientific">Streptomyces albireticuli</name>
    <dbReference type="NCBI Taxonomy" id="1940"/>
    <lineage>
        <taxon>Bacteria</taxon>
        <taxon>Bacillati</taxon>
        <taxon>Actinomycetota</taxon>
        <taxon>Actinomycetes</taxon>
        <taxon>Kitasatosporales</taxon>
        <taxon>Streptomycetaceae</taxon>
        <taxon>Streptomyces</taxon>
    </lineage>
</organism>
<proteinExistence type="predicted"/>
<keyword evidence="4" id="KW-1185">Reference proteome</keyword>
<dbReference type="EMBL" id="NSJV01000405">
    <property type="protein sequence ID" value="PAU47048.1"/>
    <property type="molecule type" value="Genomic_DNA"/>
</dbReference>
<dbReference type="Pfam" id="PF09836">
    <property type="entry name" value="DUF2063"/>
    <property type="match status" value="1"/>
</dbReference>
<sequence>MDDVPRSLADIQRWMQAALLAPGRVPYLAEVFTASATQSAEERFRVYHRGYRLRLLRCMRLRYPAMLHLLGRELFERFALDHLDANPSRSPVLDALGDDFPDHLARTRPDTADGGPPEEWIDLLIDLARFERDFTTVLDGPDTGEDGDALLFEARFPVHRYAAAVRHGQEPEPPGAQPVRLSLTRRDGTVVVHDPTDAGHRAHRATAPPSPAA</sequence>
<dbReference type="AlphaFoldDB" id="A0A2A2D3I2"/>
<protein>
    <recommendedName>
        <fullName evidence="2">Putative DNA-binding domain-containing protein</fullName>
    </recommendedName>
</protein>
<dbReference type="InterPro" id="IPR018640">
    <property type="entry name" value="DUF2063"/>
</dbReference>
<dbReference type="Proteomes" id="UP000218944">
    <property type="component" value="Unassembled WGS sequence"/>
</dbReference>
<name>A0A2A2D3I2_9ACTN</name>
<evidence type="ECO:0000313" key="3">
    <source>
        <dbReference type="EMBL" id="PAU47048.1"/>
    </source>
</evidence>
<accession>A0A2A2D3I2</accession>
<dbReference type="RefSeq" id="WP_095582467.1">
    <property type="nucleotide sequence ID" value="NZ_JAJQQS010000018.1"/>
</dbReference>
<evidence type="ECO:0000313" key="4">
    <source>
        <dbReference type="Proteomes" id="UP000218944"/>
    </source>
</evidence>
<feature type="domain" description="Putative DNA-binding" evidence="2">
    <location>
        <begin position="11"/>
        <end position="104"/>
    </location>
</feature>